<keyword evidence="2" id="KW-0732">Signal</keyword>
<feature type="compositionally biased region" description="Polar residues" evidence="1">
    <location>
        <begin position="145"/>
        <end position="154"/>
    </location>
</feature>
<feature type="signal peptide" evidence="2">
    <location>
        <begin position="1"/>
        <end position="17"/>
    </location>
</feature>
<dbReference type="RefSeq" id="WP_207526927.1">
    <property type="nucleotide sequence ID" value="NZ_CP071517.1"/>
</dbReference>
<keyword evidence="4" id="KW-1185">Reference proteome</keyword>
<dbReference type="Proteomes" id="UP000663400">
    <property type="component" value="Chromosome"/>
</dbReference>
<gene>
    <name evidence="3" type="ORF">HIV01_010925</name>
</gene>
<organism evidence="3 4">
    <name type="scientific">Lysobacter arenosi</name>
    <dbReference type="NCBI Taxonomy" id="2795387"/>
    <lineage>
        <taxon>Bacteria</taxon>
        <taxon>Pseudomonadati</taxon>
        <taxon>Pseudomonadota</taxon>
        <taxon>Gammaproteobacteria</taxon>
        <taxon>Lysobacterales</taxon>
        <taxon>Lysobacteraceae</taxon>
        <taxon>Lysobacter</taxon>
    </lineage>
</organism>
<evidence type="ECO:0000313" key="3">
    <source>
        <dbReference type="EMBL" id="QSX73750.1"/>
    </source>
</evidence>
<feature type="chain" id="PRO_5047309945" description="Secreted protein" evidence="2">
    <location>
        <begin position="18"/>
        <end position="154"/>
    </location>
</feature>
<reference evidence="3 4" key="1">
    <citation type="submission" date="2021-02" db="EMBL/GenBank/DDBJ databases">
        <title>Lysobacter arenosi sp. nov., isolated from soil of gangwondo yeongwol, south Korea.</title>
        <authorList>
            <person name="Kim K.R."/>
            <person name="Kim K.H."/>
            <person name="Jeon C.O."/>
        </authorList>
    </citation>
    <scope>NUCLEOTIDE SEQUENCE [LARGE SCALE GENOMIC DNA]</scope>
    <source>
        <strain evidence="3 4">R7</strain>
    </source>
</reference>
<sequence>MAVVLAGSCLAMPAVKAADETPFDTVAVMEKQDRIRRDVSANAAGFSSLSTDKRRELLERQDALIGIIDGRRYEELSAEERAQASSEIAWIDSVTRQVADERLICERTRKSGTNRVERVCMTAQQKREAREKAEKAMEGRRITPQYDNTSTRGL</sequence>
<accession>A0ABX7R7M6</accession>
<protein>
    <recommendedName>
        <fullName evidence="5">Secreted protein</fullName>
    </recommendedName>
</protein>
<feature type="compositionally biased region" description="Basic and acidic residues" evidence="1">
    <location>
        <begin position="125"/>
        <end position="141"/>
    </location>
</feature>
<evidence type="ECO:0000256" key="2">
    <source>
        <dbReference type="SAM" id="SignalP"/>
    </source>
</evidence>
<evidence type="ECO:0000256" key="1">
    <source>
        <dbReference type="SAM" id="MobiDB-lite"/>
    </source>
</evidence>
<feature type="region of interest" description="Disordered" evidence="1">
    <location>
        <begin position="124"/>
        <end position="154"/>
    </location>
</feature>
<evidence type="ECO:0008006" key="5">
    <source>
        <dbReference type="Google" id="ProtNLM"/>
    </source>
</evidence>
<evidence type="ECO:0000313" key="4">
    <source>
        <dbReference type="Proteomes" id="UP000663400"/>
    </source>
</evidence>
<proteinExistence type="predicted"/>
<dbReference type="EMBL" id="CP071517">
    <property type="protein sequence ID" value="QSX73750.1"/>
    <property type="molecule type" value="Genomic_DNA"/>
</dbReference>
<name>A0ABX7R7M6_9GAMM</name>